<sequence>MRKGHSYGACLMKLNLYKRHQLRAFAGIKFEITNEASLYQCNEIDDNNHIVVKGVRKKWNEMKLDYQIWDFDLLKTCDESAKLKNRGLRFNELSEDERLDNEATVNKKAVRFGNNADGLETGVDLGGLTLQPGMYKFASTASIAAPSAQLTLSGSGVFIFQIGSALGTSLNSQIVLVNGALPQCVFWLIGSSAVLGSGCKFQGILMASASIGFMDGASLVGAAYAQNAAVTLINSVITVPPACNL</sequence>
<evidence type="ECO:0000313" key="3">
    <source>
        <dbReference type="EMBL" id="CAF1277067.1"/>
    </source>
</evidence>
<organism evidence="3 5">
    <name type="scientific">Didymodactylos carnosus</name>
    <dbReference type="NCBI Taxonomy" id="1234261"/>
    <lineage>
        <taxon>Eukaryota</taxon>
        <taxon>Metazoa</taxon>
        <taxon>Spiralia</taxon>
        <taxon>Gnathifera</taxon>
        <taxon>Rotifera</taxon>
        <taxon>Eurotatoria</taxon>
        <taxon>Bdelloidea</taxon>
        <taxon>Philodinida</taxon>
        <taxon>Philodinidae</taxon>
        <taxon>Didymodactylos</taxon>
    </lineage>
</organism>
<reference evidence="3" key="1">
    <citation type="submission" date="2021-02" db="EMBL/GenBank/DDBJ databases">
        <authorList>
            <person name="Nowell W R."/>
        </authorList>
    </citation>
    <scope>NUCLEOTIDE SEQUENCE</scope>
</reference>
<gene>
    <name evidence="3" type="ORF">OVA965_LOCUS27463</name>
    <name evidence="4" type="ORF">TMI583_LOCUS28209</name>
</gene>
<comment type="similarity">
    <text evidence="1">Belongs to the ice-binding protein family.</text>
</comment>
<evidence type="ECO:0000256" key="2">
    <source>
        <dbReference type="ARBA" id="ARBA00022729"/>
    </source>
</evidence>
<keyword evidence="2" id="KW-0732">Signal</keyword>
<comment type="caution">
    <text evidence="3">The sequence shown here is derived from an EMBL/GenBank/DDBJ whole genome shotgun (WGS) entry which is preliminary data.</text>
</comment>
<dbReference type="Proteomes" id="UP000677228">
    <property type="component" value="Unassembled WGS sequence"/>
</dbReference>
<evidence type="ECO:0000313" key="5">
    <source>
        <dbReference type="Proteomes" id="UP000677228"/>
    </source>
</evidence>
<dbReference type="EMBL" id="CAJNOK010018160">
    <property type="protein sequence ID" value="CAF1277067.1"/>
    <property type="molecule type" value="Genomic_DNA"/>
</dbReference>
<dbReference type="EMBL" id="CAJOBA010039723">
    <property type="protein sequence ID" value="CAF4082193.1"/>
    <property type="molecule type" value="Genomic_DNA"/>
</dbReference>
<evidence type="ECO:0000313" key="4">
    <source>
        <dbReference type="EMBL" id="CAF4082193.1"/>
    </source>
</evidence>
<proteinExistence type="inferred from homology"/>
<accession>A0A8S2EX89</accession>
<evidence type="ECO:0000256" key="1">
    <source>
        <dbReference type="ARBA" id="ARBA00005445"/>
    </source>
</evidence>
<dbReference type="InterPro" id="IPR021884">
    <property type="entry name" value="Ice-bd_prot"/>
</dbReference>
<name>A0A8S2EX89_9BILA</name>
<protein>
    <submittedName>
        <fullName evidence="3">Uncharacterized protein</fullName>
    </submittedName>
</protein>
<dbReference type="Pfam" id="PF11999">
    <property type="entry name" value="Ice_binding"/>
    <property type="match status" value="1"/>
</dbReference>
<dbReference type="AlphaFoldDB" id="A0A8S2EX89"/>
<dbReference type="Proteomes" id="UP000682733">
    <property type="component" value="Unassembled WGS sequence"/>
</dbReference>